<feature type="domain" description="MurNAc-LAA" evidence="2">
    <location>
        <begin position="41"/>
        <end position="214"/>
    </location>
</feature>
<gene>
    <name evidence="3" type="ORF">LCGC14_2922890</name>
</gene>
<dbReference type="PANTHER" id="PTHR30404:SF7">
    <property type="entry name" value="CELL WALL AMIDASE LYTH-RELATED"/>
    <property type="match status" value="1"/>
</dbReference>
<dbReference type="PANTHER" id="PTHR30404">
    <property type="entry name" value="N-ACETYLMURAMOYL-L-ALANINE AMIDASE"/>
    <property type="match status" value="1"/>
</dbReference>
<sequence length="280" mass="29846">MKLRWLAPLAVLFLAVAALLAPADSAPRAAADHNSLHGKIIALDAGHGGTELGATYPADSGLEADVYEKDVNLAVVYELKEKLTAAGAQVVLTREGDQTISSRKQRVDIAIEKCKKVPDEGRKCDALISVHHNGSTDPSYDGLLVIYNEKQDLPLANAIHDALWSGLYELYDPPPPGTPVDEGLDHGGYGMTVYGRLVSVLTEAYYITNTWEADQYSAGTPTDICDAHDENCTVVRLGARTDQEADALLEGLANYFTSDGDNGGGGNGCPPGNPNHRKCS</sequence>
<protein>
    <recommendedName>
        <fullName evidence="2">MurNAc-LAA domain-containing protein</fullName>
    </recommendedName>
</protein>
<feature type="region of interest" description="Disordered" evidence="1">
    <location>
        <begin position="260"/>
        <end position="280"/>
    </location>
</feature>
<dbReference type="Pfam" id="PF01520">
    <property type="entry name" value="Amidase_3"/>
    <property type="match status" value="1"/>
</dbReference>
<dbReference type="SUPFAM" id="SSF53187">
    <property type="entry name" value="Zn-dependent exopeptidases"/>
    <property type="match status" value="1"/>
</dbReference>
<comment type="caution">
    <text evidence="3">The sequence shown here is derived from an EMBL/GenBank/DDBJ whole genome shotgun (WGS) entry which is preliminary data.</text>
</comment>
<evidence type="ECO:0000259" key="2">
    <source>
        <dbReference type="Pfam" id="PF01520"/>
    </source>
</evidence>
<proteinExistence type="predicted"/>
<dbReference type="GO" id="GO:0008745">
    <property type="term" value="F:N-acetylmuramoyl-L-alanine amidase activity"/>
    <property type="evidence" value="ECO:0007669"/>
    <property type="project" value="InterPro"/>
</dbReference>
<dbReference type="Gene3D" id="3.40.630.40">
    <property type="entry name" value="Zn-dependent exopeptidases"/>
    <property type="match status" value="1"/>
</dbReference>
<reference evidence="3" key="1">
    <citation type="journal article" date="2015" name="Nature">
        <title>Complex archaea that bridge the gap between prokaryotes and eukaryotes.</title>
        <authorList>
            <person name="Spang A."/>
            <person name="Saw J.H."/>
            <person name="Jorgensen S.L."/>
            <person name="Zaremba-Niedzwiedzka K."/>
            <person name="Martijn J."/>
            <person name="Lind A.E."/>
            <person name="van Eijk R."/>
            <person name="Schleper C."/>
            <person name="Guy L."/>
            <person name="Ettema T.J."/>
        </authorList>
    </citation>
    <scope>NUCLEOTIDE SEQUENCE</scope>
</reference>
<dbReference type="InterPro" id="IPR050695">
    <property type="entry name" value="N-acetylmuramoyl_amidase_3"/>
</dbReference>
<evidence type="ECO:0000256" key="1">
    <source>
        <dbReference type="SAM" id="MobiDB-lite"/>
    </source>
</evidence>
<name>A0A0F9AEA6_9ZZZZ</name>
<accession>A0A0F9AEA6</accession>
<dbReference type="EMBL" id="LAZR01058140">
    <property type="protein sequence ID" value="KKK70546.1"/>
    <property type="molecule type" value="Genomic_DNA"/>
</dbReference>
<evidence type="ECO:0000313" key="3">
    <source>
        <dbReference type="EMBL" id="KKK70546.1"/>
    </source>
</evidence>
<dbReference type="AlphaFoldDB" id="A0A0F9AEA6"/>
<dbReference type="GO" id="GO:0009253">
    <property type="term" value="P:peptidoglycan catabolic process"/>
    <property type="evidence" value="ECO:0007669"/>
    <property type="project" value="InterPro"/>
</dbReference>
<dbReference type="CDD" id="cd02696">
    <property type="entry name" value="MurNAc-LAA"/>
    <property type="match status" value="1"/>
</dbReference>
<dbReference type="InterPro" id="IPR002508">
    <property type="entry name" value="MurNAc-LAA_cat"/>
</dbReference>
<organism evidence="3">
    <name type="scientific">marine sediment metagenome</name>
    <dbReference type="NCBI Taxonomy" id="412755"/>
    <lineage>
        <taxon>unclassified sequences</taxon>
        <taxon>metagenomes</taxon>
        <taxon>ecological metagenomes</taxon>
    </lineage>
</organism>
<dbReference type="GO" id="GO:0030288">
    <property type="term" value="C:outer membrane-bounded periplasmic space"/>
    <property type="evidence" value="ECO:0007669"/>
    <property type="project" value="TreeGrafter"/>
</dbReference>